<dbReference type="InterPro" id="IPR003778">
    <property type="entry name" value="CT_A_B"/>
</dbReference>
<dbReference type="Pfam" id="PF02626">
    <property type="entry name" value="CT_A_B"/>
    <property type="match status" value="1"/>
</dbReference>
<keyword evidence="6" id="KW-1185">Reference proteome</keyword>
<reference evidence="5 6" key="2">
    <citation type="submission" date="2019-09" db="EMBL/GenBank/DDBJ databases">
        <authorList>
            <person name="Jin C."/>
        </authorList>
    </citation>
    <scope>NUCLEOTIDE SEQUENCE [LARGE SCALE GENOMIC DNA]</scope>
    <source>
        <strain evidence="5 6">BN140041</strain>
    </source>
</reference>
<dbReference type="GO" id="GO:0005524">
    <property type="term" value="F:ATP binding"/>
    <property type="evidence" value="ECO:0007669"/>
    <property type="project" value="UniProtKB-KW"/>
</dbReference>
<sequence length="288" mass="29669">MSVRPRLRVHRTGGPCLVQDAGRPGLAAIGVGRSGAADRASYALANRLVGNAPGAAALEVTLGGLVVEAVEATVWVAVTGAPVPLTVDGRDEPTGAVLALRPGRRLATGLPATGLRSYVAVRGGFGVPAVLGSRARDTMAGIGPALVAAGDLLPVGDEIADDIRVDAVPAQQYDDRPVLRVVRGPRDDWARDLGVLVGSTWTVAPDSDRVGVRLAGARIDLVDPDRQLPSEGALRGAIQVPPGGEPVVFGPDHPVTGGYPVVAVVVDEDTDRLAQLRPGEQVRFAFAQ</sequence>
<dbReference type="GO" id="GO:0016740">
    <property type="term" value="F:transferase activity"/>
    <property type="evidence" value="ECO:0007669"/>
    <property type="project" value="UniProtKB-KW"/>
</dbReference>
<accession>A0A5B1M6H1</accession>
<evidence type="ECO:0000259" key="4">
    <source>
        <dbReference type="SMART" id="SM00797"/>
    </source>
</evidence>
<organism evidence="5 6">
    <name type="scientific">Nocardioides antri</name>
    <dbReference type="NCBI Taxonomy" id="2607659"/>
    <lineage>
        <taxon>Bacteria</taxon>
        <taxon>Bacillati</taxon>
        <taxon>Actinomycetota</taxon>
        <taxon>Actinomycetes</taxon>
        <taxon>Propionibacteriales</taxon>
        <taxon>Nocardioidaceae</taxon>
        <taxon>Nocardioides</taxon>
    </lineage>
</organism>
<proteinExistence type="predicted"/>
<protein>
    <submittedName>
        <fullName evidence="5">Biotin-dependent carboxyltransferase family protein</fullName>
    </submittedName>
</protein>
<comment type="caution">
    <text evidence="5">The sequence shown here is derived from an EMBL/GenBank/DDBJ whole genome shotgun (WGS) entry which is preliminary data.</text>
</comment>
<dbReference type="Gene3D" id="2.40.100.10">
    <property type="entry name" value="Cyclophilin-like"/>
    <property type="match status" value="1"/>
</dbReference>
<keyword evidence="1" id="KW-0547">Nucleotide-binding</keyword>
<keyword evidence="5" id="KW-0808">Transferase</keyword>
<dbReference type="SUPFAM" id="SSF50891">
    <property type="entry name" value="Cyclophilin-like"/>
    <property type="match status" value="1"/>
</dbReference>
<evidence type="ECO:0000313" key="5">
    <source>
        <dbReference type="EMBL" id="KAA1428885.1"/>
    </source>
</evidence>
<dbReference type="NCBIfam" id="TIGR00724">
    <property type="entry name" value="urea_amlyse_rel"/>
    <property type="match status" value="1"/>
</dbReference>
<dbReference type="Proteomes" id="UP000324351">
    <property type="component" value="Unassembled WGS sequence"/>
</dbReference>
<dbReference type="RefSeq" id="WP_149748507.1">
    <property type="nucleotide sequence ID" value="NZ_VUJW01000001.1"/>
</dbReference>
<dbReference type="InterPro" id="IPR052708">
    <property type="entry name" value="PxpC"/>
</dbReference>
<evidence type="ECO:0000256" key="2">
    <source>
        <dbReference type="ARBA" id="ARBA00022801"/>
    </source>
</evidence>
<evidence type="ECO:0000313" key="6">
    <source>
        <dbReference type="Proteomes" id="UP000324351"/>
    </source>
</evidence>
<evidence type="ECO:0000256" key="3">
    <source>
        <dbReference type="ARBA" id="ARBA00022840"/>
    </source>
</evidence>
<dbReference type="InterPro" id="IPR029000">
    <property type="entry name" value="Cyclophilin-like_dom_sf"/>
</dbReference>
<gene>
    <name evidence="5" type="ORF">F0U47_01315</name>
</gene>
<dbReference type="PANTHER" id="PTHR43309">
    <property type="entry name" value="5-OXOPROLINASE SUBUNIT C"/>
    <property type="match status" value="1"/>
</dbReference>
<feature type="domain" description="Carboxyltransferase" evidence="4">
    <location>
        <begin position="28"/>
        <end position="288"/>
    </location>
</feature>
<keyword evidence="2" id="KW-0378">Hydrolase</keyword>
<keyword evidence="3" id="KW-0067">ATP-binding</keyword>
<reference evidence="5 6" key="1">
    <citation type="submission" date="2019-09" db="EMBL/GenBank/DDBJ databases">
        <title>Nocardioides panacisoli sp. nov., isolated from the soil of a ginseng field.</title>
        <authorList>
            <person name="Cho C."/>
        </authorList>
    </citation>
    <scope>NUCLEOTIDE SEQUENCE [LARGE SCALE GENOMIC DNA]</scope>
    <source>
        <strain evidence="5 6">BN140041</strain>
    </source>
</reference>
<evidence type="ECO:0000256" key="1">
    <source>
        <dbReference type="ARBA" id="ARBA00022741"/>
    </source>
</evidence>
<dbReference type="PANTHER" id="PTHR43309:SF3">
    <property type="entry name" value="5-OXOPROLINASE SUBUNIT C"/>
    <property type="match status" value="1"/>
</dbReference>
<name>A0A5B1M6H1_9ACTN</name>
<dbReference type="EMBL" id="VUJW01000001">
    <property type="protein sequence ID" value="KAA1428885.1"/>
    <property type="molecule type" value="Genomic_DNA"/>
</dbReference>
<dbReference type="GO" id="GO:0016787">
    <property type="term" value="F:hydrolase activity"/>
    <property type="evidence" value="ECO:0007669"/>
    <property type="project" value="UniProtKB-KW"/>
</dbReference>
<dbReference type="AlphaFoldDB" id="A0A5B1M6H1"/>
<dbReference type="SMART" id="SM00797">
    <property type="entry name" value="AHS2"/>
    <property type="match status" value="1"/>
</dbReference>